<keyword evidence="1" id="KW-1133">Transmembrane helix</keyword>
<comment type="caution">
    <text evidence="2">The sequence shown here is derived from an EMBL/GenBank/DDBJ whole genome shotgun (WGS) entry which is preliminary data.</text>
</comment>
<dbReference type="Proteomes" id="UP000887458">
    <property type="component" value="Unassembled WGS sequence"/>
</dbReference>
<protein>
    <submittedName>
        <fullName evidence="2">Uncharacterized protein</fullName>
    </submittedName>
</protein>
<reference evidence="2 3" key="1">
    <citation type="journal article" date="2018" name="J. Allergy Clin. Immunol.">
        <title>High-quality assembly of Dermatophagoides pteronyssinus genome and transcriptome reveals a wide range of novel allergens.</title>
        <authorList>
            <person name="Liu X.Y."/>
            <person name="Yang K.Y."/>
            <person name="Wang M.Q."/>
            <person name="Kwok J.S."/>
            <person name="Zeng X."/>
            <person name="Yang Z."/>
            <person name="Xiao X.J."/>
            <person name="Lau C.P."/>
            <person name="Li Y."/>
            <person name="Huang Z.M."/>
            <person name="Ba J.G."/>
            <person name="Yim A.K."/>
            <person name="Ouyang C.Y."/>
            <person name="Ngai S.M."/>
            <person name="Chan T.F."/>
            <person name="Leung E.L."/>
            <person name="Liu L."/>
            <person name="Liu Z.G."/>
            <person name="Tsui S.K."/>
        </authorList>
    </citation>
    <scope>NUCLEOTIDE SEQUENCE [LARGE SCALE GENOMIC DNA]</scope>
    <source>
        <strain evidence="2">Derp</strain>
    </source>
</reference>
<organism evidence="2 3">
    <name type="scientific">Dermatophagoides pteronyssinus</name>
    <name type="common">European house dust mite</name>
    <dbReference type="NCBI Taxonomy" id="6956"/>
    <lineage>
        <taxon>Eukaryota</taxon>
        <taxon>Metazoa</taxon>
        <taxon>Ecdysozoa</taxon>
        <taxon>Arthropoda</taxon>
        <taxon>Chelicerata</taxon>
        <taxon>Arachnida</taxon>
        <taxon>Acari</taxon>
        <taxon>Acariformes</taxon>
        <taxon>Sarcoptiformes</taxon>
        <taxon>Astigmata</taxon>
        <taxon>Psoroptidia</taxon>
        <taxon>Analgoidea</taxon>
        <taxon>Pyroglyphidae</taxon>
        <taxon>Dermatophagoidinae</taxon>
        <taxon>Dermatophagoides</taxon>
    </lineage>
</organism>
<accession>A0ABQ8JTV8</accession>
<reference evidence="2 3" key="2">
    <citation type="journal article" date="2022" name="Mol. Biol. Evol.">
        <title>Comparative Genomics Reveals Insights into the Divergent Evolution of Astigmatic Mites and Household Pest Adaptations.</title>
        <authorList>
            <person name="Xiong Q."/>
            <person name="Wan A.T."/>
            <person name="Liu X."/>
            <person name="Fung C.S."/>
            <person name="Xiao X."/>
            <person name="Malainual N."/>
            <person name="Hou J."/>
            <person name="Wang L."/>
            <person name="Wang M."/>
            <person name="Yang K.Y."/>
            <person name="Cui Y."/>
            <person name="Leung E.L."/>
            <person name="Nong W."/>
            <person name="Shin S.K."/>
            <person name="Au S.W."/>
            <person name="Jeong K.Y."/>
            <person name="Chew F.T."/>
            <person name="Hui J.H."/>
            <person name="Leung T.F."/>
            <person name="Tungtrongchitr A."/>
            <person name="Zhong N."/>
            <person name="Liu Z."/>
            <person name="Tsui S.K."/>
        </authorList>
    </citation>
    <scope>NUCLEOTIDE SEQUENCE [LARGE SCALE GENOMIC DNA]</scope>
    <source>
        <strain evidence="2">Derp</strain>
    </source>
</reference>
<evidence type="ECO:0000313" key="3">
    <source>
        <dbReference type="Proteomes" id="UP000887458"/>
    </source>
</evidence>
<keyword evidence="3" id="KW-1185">Reference proteome</keyword>
<evidence type="ECO:0000313" key="2">
    <source>
        <dbReference type="EMBL" id="KAH9426049.1"/>
    </source>
</evidence>
<keyword evidence="1" id="KW-0812">Transmembrane</keyword>
<keyword evidence="1" id="KW-0472">Membrane</keyword>
<evidence type="ECO:0000256" key="1">
    <source>
        <dbReference type="SAM" id="Phobius"/>
    </source>
</evidence>
<dbReference type="EMBL" id="NJHN03000012">
    <property type="protein sequence ID" value="KAH9426049.1"/>
    <property type="molecule type" value="Genomic_DNA"/>
</dbReference>
<feature type="transmembrane region" description="Helical" evidence="1">
    <location>
        <begin position="31"/>
        <end position="48"/>
    </location>
</feature>
<sequence length="83" mass="9055">MNLDQDLPSSPILYDGFTPMIRGPLDGNTDIFWFAPVGILLLIINVFNKLKNKIQTLPVTCNSFSPSAVTNDGASADTSHLFD</sequence>
<name>A0ABQ8JTV8_DERPT</name>
<proteinExistence type="predicted"/>
<gene>
    <name evidence="2" type="ORF">DERP_006989</name>
</gene>